<dbReference type="RefSeq" id="WP_167163736.1">
    <property type="nucleotide sequence ID" value="NZ_BAAAOO010000018.1"/>
</dbReference>
<dbReference type="EMBL" id="JAAMOZ010000001">
    <property type="protein sequence ID" value="NIH55397.1"/>
    <property type="molecule type" value="Genomic_DNA"/>
</dbReference>
<sequence length="349" mass="38225">MLINAYSTRRGSCTHSFADPAERARWTAGDGPDQAFEDHLRDFEDYVEAAAAGSVTVGTDALLRHVRDVQRWYSFTIDADDPDQLSDLTSWAKQANAVLVIDGAVLDGRGRPLLPGPHGDASGEVPVVPEARERGERVRQWLASARSIPVPAAVPPVRAESEVVPRSAEAVGLRILALVLVSDFASSLAGGNPLDPEAMQWSFPQGFAAMSPAERDLFEQRDEQQALQLTWRIESALELLWAIDRTTLEWPSHSCTTDQVKQLVLSAGETAFLEELELRPVGELLDEYECLHSMGWALTEQQLYGGTVVPDTDGEVVAERLAAISWLTNGSLAWDDADTWDRLLQGPLA</sequence>
<proteinExistence type="predicted"/>
<reference evidence="1 2" key="1">
    <citation type="submission" date="2020-02" db="EMBL/GenBank/DDBJ databases">
        <title>Sequencing the genomes of 1000 actinobacteria strains.</title>
        <authorList>
            <person name="Klenk H.-P."/>
        </authorList>
    </citation>
    <scope>NUCLEOTIDE SEQUENCE [LARGE SCALE GENOMIC DNA]</scope>
    <source>
        <strain evidence="1 2">DSM 19609</strain>
    </source>
</reference>
<dbReference type="Pfam" id="PF14094">
    <property type="entry name" value="DUF4272"/>
    <property type="match status" value="1"/>
</dbReference>
<accession>A0ABX0SAG6</accession>
<protein>
    <recommendedName>
        <fullName evidence="3">DUF4272 domain-containing protein</fullName>
    </recommendedName>
</protein>
<name>A0ABX0SAG6_9ACTN</name>
<dbReference type="InterPro" id="IPR025368">
    <property type="entry name" value="DUF4272"/>
</dbReference>
<keyword evidence="2" id="KW-1185">Reference proteome</keyword>
<dbReference type="Proteomes" id="UP000749311">
    <property type="component" value="Unassembled WGS sequence"/>
</dbReference>
<comment type="caution">
    <text evidence="1">The sequence shown here is derived from an EMBL/GenBank/DDBJ whole genome shotgun (WGS) entry which is preliminary data.</text>
</comment>
<organism evidence="1 2">
    <name type="scientific">Brooklawnia cerclae</name>
    <dbReference type="NCBI Taxonomy" id="349934"/>
    <lineage>
        <taxon>Bacteria</taxon>
        <taxon>Bacillati</taxon>
        <taxon>Actinomycetota</taxon>
        <taxon>Actinomycetes</taxon>
        <taxon>Propionibacteriales</taxon>
        <taxon>Propionibacteriaceae</taxon>
        <taxon>Brooklawnia</taxon>
    </lineage>
</organism>
<evidence type="ECO:0000313" key="2">
    <source>
        <dbReference type="Proteomes" id="UP000749311"/>
    </source>
</evidence>
<evidence type="ECO:0000313" key="1">
    <source>
        <dbReference type="EMBL" id="NIH55397.1"/>
    </source>
</evidence>
<gene>
    <name evidence="1" type="ORF">FB473_000042</name>
</gene>
<evidence type="ECO:0008006" key="3">
    <source>
        <dbReference type="Google" id="ProtNLM"/>
    </source>
</evidence>